<protein>
    <submittedName>
        <fullName evidence="8">FAD binding domain-containing protein</fullName>
    </submittedName>
</protein>
<dbReference type="PANTHER" id="PTHR42973">
    <property type="entry name" value="BINDING OXIDOREDUCTASE, PUTATIVE (AFU_ORTHOLOGUE AFUA_1G17690)-RELATED"/>
    <property type="match status" value="1"/>
</dbReference>
<dbReference type="SUPFAM" id="SSF56176">
    <property type="entry name" value="FAD-binding/transporter-associated domain-like"/>
    <property type="match status" value="1"/>
</dbReference>
<evidence type="ECO:0000256" key="1">
    <source>
        <dbReference type="ARBA" id="ARBA00001974"/>
    </source>
</evidence>
<keyword evidence="6" id="KW-0732">Signal</keyword>
<comment type="cofactor">
    <cofactor evidence="1">
        <name>FAD</name>
        <dbReference type="ChEBI" id="CHEBI:57692"/>
    </cofactor>
</comment>
<feature type="signal peptide" evidence="6">
    <location>
        <begin position="1"/>
        <end position="26"/>
    </location>
</feature>
<dbReference type="InterPro" id="IPR006094">
    <property type="entry name" value="Oxid_FAD_bind_N"/>
</dbReference>
<proteinExistence type="inferred from homology"/>
<evidence type="ECO:0000256" key="5">
    <source>
        <dbReference type="ARBA" id="ARBA00023002"/>
    </source>
</evidence>
<dbReference type="PANTHER" id="PTHR42973:SF39">
    <property type="entry name" value="FAD-BINDING PCMH-TYPE DOMAIN-CONTAINING PROTEIN"/>
    <property type="match status" value="1"/>
</dbReference>
<organism evidence="8 9">
    <name type="scientific">Microdochium bolleyi</name>
    <dbReference type="NCBI Taxonomy" id="196109"/>
    <lineage>
        <taxon>Eukaryota</taxon>
        <taxon>Fungi</taxon>
        <taxon>Dikarya</taxon>
        <taxon>Ascomycota</taxon>
        <taxon>Pezizomycotina</taxon>
        <taxon>Sordariomycetes</taxon>
        <taxon>Xylariomycetidae</taxon>
        <taxon>Xylariales</taxon>
        <taxon>Microdochiaceae</taxon>
        <taxon>Microdochium</taxon>
    </lineage>
</organism>
<dbReference type="InterPro" id="IPR036318">
    <property type="entry name" value="FAD-bd_PCMH-like_sf"/>
</dbReference>
<feature type="domain" description="FAD-binding PCMH-type" evidence="7">
    <location>
        <begin position="59"/>
        <end position="231"/>
    </location>
</feature>
<comment type="similarity">
    <text evidence="2">Belongs to the oxygen-dependent FAD-linked oxidoreductase family.</text>
</comment>
<dbReference type="OrthoDB" id="415825at2759"/>
<dbReference type="InterPro" id="IPR012951">
    <property type="entry name" value="BBE"/>
</dbReference>
<dbReference type="GO" id="GO:0071949">
    <property type="term" value="F:FAD binding"/>
    <property type="evidence" value="ECO:0007669"/>
    <property type="project" value="InterPro"/>
</dbReference>
<dbReference type="GO" id="GO:0016491">
    <property type="term" value="F:oxidoreductase activity"/>
    <property type="evidence" value="ECO:0007669"/>
    <property type="project" value="UniProtKB-KW"/>
</dbReference>
<dbReference type="Gene3D" id="3.40.462.20">
    <property type="match status" value="1"/>
</dbReference>
<dbReference type="PROSITE" id="PS51387">
    <property type="entry name" value="FAD_PCMH"/>
    <property type="match status" value="1"/>
</dbReference>
<keyword evidence="4" id="KW-0274">FAD</keyword>
<dbReference type="Gene3D" id="3.30.465.10">
    <property type="match status" value="1"/>
</dbReference>
<accession>A0A136INU8</accession>
<dbReference type="InterPro" id="IPR016166">
    <property type="entry name" value="FAD-bd_PCMH"/>
</dbReference>
<dbReference type="InterPro" id="IPR050416">
    <property type="entry name" value="FAD-linked_Oxidoreductase"/>
</dbReference>
<evidence type="ECO:0000313" key="8">
    <source>
        <dbReference type="EMBL" id="KXJ86614.1"/>
    </source>
</evidence>
<keyword evidence="3" id="KW-0285">Flavoprotein</keyword>
<evidence type="ECO:0000256" key="3">
    <source>
        <dbReference type="ARBA" id="ARBA00022630"/>
    </source>
</evidence>
<dbReference type="InterPro" id="IPR016169">
    <property type="entry name" value="FAD-bd_PCMH_sub2"/>
</dbReference>
<evidence type="ECO:0000256" key="2">
    <source>
        <dbReference type="ARBA" id="ARBA00005466"/>
    </source>
</evidence>
<keyword evidence="9" id="KW-1185">Reference proteome</keyword>
<keyword evidence="5" id="KW-0560">Oxidoreductase</keyword>
<dbReference type="Proteomes" id="UP000070501">
    <property type="component" value="Unassembled WGS sequence"/>
</dbReference>
<name>A0A136INU8_9PEZI</name>
<evidence type="ECO:0000256" key="4">
    <source>
        <dbReference type="ARBA" id="ARBA00022827"/>
    </source>
</evidence>
<gene>
    <name evidence="8" type="ORF">Micbo1qcDRAFT_152913</name>
</gene>
<reference evidence="9" key="1">
    <citation type="submission" date="2016-02" db="EMBL/GenBank/DDBJ databases">
        <title>Draft genome sequence of Microdochium bolleyi, a fungal endophyte of beachgrass.</title>
        <authorList>
            <consortium name="DOE Joint Genome Institute"/>
            <person name="David A.S."/>
            <person name="May G."/>
            <person name="Haridas S."/>
            <person name="Lim J."/>
            <person name="Wang M."/>
            <person name="Labutti K."/>
            <person name="Lipzen A."/>
            <person name="Barry K."/>
            <person name="Grigoriev I.V."/>
        </authorList>
    </citation>
    <scope>NUCLEOTIDE SEQUENCE [LARGE SCALE GENOMIC DNA]</scope>
    <source>
        <strain evidence="9">J235TASD1</strain>
    </source>
</reference>
<feature type="chain" id="PRO_5007292905" evidence="6">
    <location>
        <begin position="27"/>
        <end position="477"/>
    </location>
</feature>
<dbReference type="STRING" id="196109.A0A136INU8"/>
<dbReference type="Pfam" id="PF01565">
    <property type="entry name" value="FAD_binding_4"/>
    <property type="match status" value="1"/>
</dbReference>
<evidence type="ECO:0000259" key="7">
    <source>
        <dbReference type="PROSITE" id="PS51387"/>
    </source>
</evidence>
<sequence length="477" mass="50808">MAILSTAHRLLAALQLLSLGAATVAAVSIAPRDIAADLQGLVRKSPVAIETRLRWSDFEAPQPIVVVNATCERDIKAVVKYCNQNNLAVLPQNGGNGWRSFNNADGKQSVVLNMAGLNQVRVAADKQSAIIGGGAIISEVIAAADSAGVLVQTGNCNCVGALGAGLGGGFGNLVGELGMAVDNLLSLRVVTAQGEAITVDPKSNPDLWWAMRGAGPNFGVVTYATYKTLPTEDRTAWLMTLTFPGSRVSEVAQVIEDLPLKPNQVVFLILSQGGVMVTGFLRGGNDESGREAFASLYALGPATQSSSVNPYTSWNVPNDFFCQRGDRKPAFNTALATMNPPAWTDVFKLYDDFQKLPGAQNTAVVIERYQLAKARELGPGSSSSVQDALRGVGTFGQAIVIPWYKDSTLDAQALEFASKVRDIWAGPAGGKKNPSYINFAHGDEDLEAVYGASLPRLQELKKKYDPKNVFSQWFSLA</sequence>
<dbReference type="AlphaFoldDB" id="A0A136INU8"/>
<evidence type="ECO:0000256" key="6">
    <source>
        <dbReference type="SAM" id="SignalP"/>
    </source>
</evidence>
<evidence type="ECO:0000313" key="9">
    <source>
        <dbReference type="Proteomes" id="UP000070501"/>
    </source>
</evidence>
<dbReference type="InParanoid" id="A0A136INU8"/>
<dbReference type="Pfam" id="PF08031">
    <property type="entry name" value="BBE"/>
    <property type="match status" value="1"/>
</dbReference>
<dbReference type="EMBL" id="KQ964267">
    <property type="protein sequence ID" value="KXJ86614.1"/>
    <property type="molecule type" value="Genomic_DNA"/>
</dbReference>